<comment type="caution">
    <text evidence="3">The sequence shown here is derived from an EMBL/GenBank/DDBJ whole genome shotgun (WGS) entry which is preliminary data.</text>
</comment>
<reference evidence="3 4" key="1">
    <citation type="journal article" date="2019" name="New Phytol.">
        <title>Comparative genomics reveals unique wood-decay strategies and fruiting body development in the Schizophyllaceae.</title>
        <authorList>
            <person name="Almasi E."/>
            <person name="Sahu N."/>
            <person name="Krizsan K."/>
            <person name="Balint B."/>
            <person name="Kovacs G.M."/>
            <person name="Kiss B."/>
            <person name="Cseklye J."/>
            <person name="Drula E."/>
            <person name="Henrissat B."/>
            <person name="Nagy I."/>
            <person name="Chovatia M."/>
            <person name="Adam C."/>
            <person name="LaButti K."/>
            <person name="Lipzen A."/>
            <person name="Riley R."/>
            <person name="Grigoriev I.V."/>
            <person name="Nagy L.G."/>
        </authorList>
    </citation>
    <scope>NUCLEOTIDE SEQUENCE [LARGE SCALE GENOMIC DNA]</scope>
    <source>
        <strain evidence="3 4">NL-1724</strain>
    </source>
</reference>
<dbReference type="AlphaFoldDB" id="A0A550CD15"/>
<protein>
    <recommendedName>
        <fullName evidence="2">Zn(2)-C6 fungal-type domain-containing protein</fullName>
    </recommendedName>
</protein>
<feature type="region of interest" description="Disordered" evidence="1">
    <location>
        <begin position="1"/>
        <end position="36"/>
    </location>
</feature>
<dbReference type="Proteomes" id="UP000320762">
    <property type="component" value="Unassembled WGS sequence"/>
</dbReference>
<dbReference type="CDD" id="cd00067">
    <property type="entry name" value="GAL4"/>
    <property type="match status" value="1"/>
</dbReference>
<dbReference type="SMART" id="SM00066">
    <property type="entry name" value="GAL4"/>
    <property type="match status" value="1"/>
</dbReference>
<feature type="region of interest" description="Disordered" evidence="1">
    <location>
        <begin position="785"/>
        <end position="806"/>
    </location>
</feature>
<feature type="compositionally biased region" description="Low complexity" evidence="1">
    <location>
        <begin position="1"/>
        <end position="19"/>
    </location>
</feature>
<dbReference type="Gene3D" id="4.10.240.10">
    <property type="entry name" value="Zn(2)-C6 fungal-type DNA-binding domain"/>
    <property type="match status" value="1"/>
</dbReference>
<feature type="compositionally biased region" description="Basic and acidic residues" evidence="1">
    <location>
        <begin position="188"/>
        <end position="202"/>
    </location>
</feature>
<evidence type="ECO:0000313" key="4">
    <source>
        <dbReference type="Proteomes" id="UP000320762"/>
    </source>
</evidence>
<dbReference type="PROSITE" id="PS50048">
    <property type="entry name" value="ZN2_CY6_FUNGAL_2"/>
    <property type="match status" value="1"/>
</dbReference>
<dbReference type="SUPFAM" id="SSF57701">
    <property type="entry name" value="Zn2/Cys6 DNA-binding domain"/>
    <property type="match status" value="1"/>
</dbReference>
<dbReference type="Pfam" id="PF00172">
    <property type="entry name" value="Zn_clus"/>
    <property type="match status" value="1"/>
</dbReference>
<proteinExistence type="predicted"/>
<name>A0A550CD15_9AGAR</name>
<gene>
    <name evidence="3" type="ORF">BD626DRAFT_498173</name>
</gene>
<organism evidence="3 4">
    <name type="scientific">Schizophyllum amplum</name>
    <dbReference type="NCBI Taxonomy" id="97359"/>
    <lineage>
        <taxon>Eukaryota</taxon>
        <taxon>Fungi</taxon>
        <taxon>Dikarya</taxon>
        <taxon>Basidiomycota</taxon>
        <taxon>Agaricomycotina</taxon>
        <taxon>Agaricomycetes</taxon>
        <taxon>Agaricomycetidae</taxon>
        <taxon>Agaricales</taxon>
        <taxon>Schizophyllaceae</taxon>
        <taxon>Schizophyllum</taxon>
    </lineage>
</organism>
<dbReference type="GO" id="GO:0008270">
    <property type="term" value="F:zinc ion binding"/>
    <property type="evidence" value="ECO:0007669"/>
    <property type="project" value="InterPro"/>
</dbReference>
<dbReference type="OrthoDB" id="3263880at2759"/>
<evidence type="ECO:0000256" key="1">
    <source>
        <dbReference type="SAM" id="MobiDB-lite"/>
    </source>
</evidence>
<dbReference type="GO" id="GO:0000981">
    <property type="term" value="F:DNA-binding transcription factor activity, RNA polymerase II-specific"/>
    <property type="evidence" value="ECO:0007669"/>
    <property type="project" value="InterPro"/>
</dbReference>
<dbReference type="EMBL" id="VDMD01000012">
    <property type="protein sequence ID" value="TRM62702.1"/>
    <property type="molecule type" value="Genomic_DNA"/>
</dbReference>
<keyword evidence="4" id="KW-1185">Reference proteome</keyword>
<feature type="domain" description="Zn(2)-C6 fungal-type" evidence="2">
    <location>
        <begin position="39"/>
        <end position="77"/>
    </location>
</feature>
<evidence type="ECO:0000313" key="3">
    <source>
        <dbReference type="EMBL" id="TRM62702.1"/>
    </source>
</evidence>
<dbReference type="InterPro" id="IPR001138">
    <property type="entry name" value="Zn2Cys6_DnaBD"/>
</dbReference>
<accession>A0A550CD15</accession>
<dbReference type="InterPro" id="IPR036864">
    <property type="entry name" value="Zn2-C6_fun-type_DNA-bd_sf"/>
</dbReference>
<evidence type="ECO:0000259" key="2">
    <source>
        <dbReference type="PROSITE" id="PS50048"/>
    </source>
</evidence>
<dbReference type="STRING" id="97359.A0A550CD15"/>
<feature type="region of interest" description="Disordered" evidence="1">
    <location>
        <begin position="188"/>
        <end position="227"/>
    </location>
</feature>
<sequence>MSPRSSSMTPAASRSASAPYPAPRRPTGQPKSSRQQFSACGACRMRRVRCDLKDLPSAHGGLPACSNCKERGLKCVDEFADVKAVKLLRRGRRLQQVEAIYGKVDTNNTGPALSTSAQRQVNIPSLQPEFFNSQFWKLFHLQRPVLDPAELAARLTAHVKGNNLLHPAGEILTLVLVVWAVSFGVDERGSPERPSIEDDPNRARTRRSSTSASALKPCDPSATRHGRKERTMTLLRELLDLVDTHGLLRKPSWDGCRALLLLIPLLEDFLPLERNHFNDVALSQARALCCSHAASSPQSPDNTMTRLRILSYAIVQDAFTNGLSGNRLVFDENDMDTINRISIAAGIAHSPYSPSFQPSSFGMYPHSNPQSPSFNNSSGAPGYLFMMPLHLAVICRKINATLTSVSAVRRIEDGLGVEASSMRDIWEGLDRCWDDFDSVRLRGVANEESVFDLQRFVGAWQSAIFECHNLVRESLKHMSSTGTTTPHKSASQVAPYQLQDIATNRCLELLPKMLAIVKMHASHSGNHMDSSGLFRWDTGIVRDGCFFAGILAATMKKDAADDFKQEASFLTSADLEEGVALSISALGEMRWALSKSEEREETIRMLWQTRCSMQFSSPHDVEMQYRSDAPFPSPVFSADVDTSRPASQGLLAVPAHIHGRPQPPPLTMPNGAIRGVASAPTTAVSADGSVWSSYSPPGTATSGTNSGSTGLSGGGSPIFASSVSTMPVFKSDMDDPASFFQGSSATELDAFGVMNESASGVVAAASFDHRGSSYLDGGVGVFTPGTMGPSPGPPDVNFQDDHGFYH</sequence>